<feature type="compositionally biased region" description="Low complexity" evidence="1">
    <location>
        <begin position="219"/>
        <end position="228"/>
    </location>
</feature>
<dbReference type="AlphaFoldDB" id="A0A6J4JMN6"/>
<feature type="compositionally biased region" description="Basic residues" evidence="1">
    <location>
        <begin position="209"/>
        <end position="218"/>
    </location>
</feature>
<feature type="non-terminal residue" evidence="2">
    <location>
        <position position="1"/>
    </location>
</feature>
<proteinExistence type="predicted"/>
<name>A0A6J4JMN6_9PROT</name>
<feature type="non-terminal residue" evidence="2">
    <location>
        <position position="400"/>
    </location>
</feature>
<feature type="compositionally biased region" description="Basic residues" evidence="1">
    <location>
        <begin position="280"/>
        <end position="294"/>
    </location>
</feature>
<evidence type="ECO:0000256" key="1">
    <source>
        <dbReference type="SAM" id="MobiDB-lite"/>
    </source>
</evidence>
<feature type="region of interest" description="Disordered" evidence="1">
    <location>
        <begin position="209"/>
        <end position="228"/>
    </location>
</feature>
<gene>
    <name evidence="2" type="ORF">AVDCRST_MAG27-4196</name>
</gene>
<feature type="region of interest" description="Disordered" evidence="1">
    <location>
        <begin position="27"/>
        <end position="90"/>
    </location>
</feature>
<accession>A0A6J4JMN6</accession>
<protein>
    <submittedName>
        <fullName evidence="2">ABC transporter, permease protein (Cluster 3, basic aa/glutamine/opines)</fullName>
    </submittedName>
</protein>
<dbReference type="EMBL" id="CADCTD010000170">
    <property type="protein sequence ID" value="CAA9282451.1"/>
    <property type="molecule type" value="Genomic_DNA"/>
</dbReference>
<evidence type="ECO:0000313" key="2">
    <source>
        <dbReference type="EMBL" id="CAA9282451.1"/>
    </source>
</evidence>
<reference evidence="2" key="1">
    <citation type="submission" date="2020-02" db="EMBL/GenBank/DDBJ databases">
        <authorList>
            <person name="Meier V. D."/>
        </authorList>
    </citation>
    <scope>NUCLEOTIDE SEQUENCE</scope>
    <source>
        <strain evidence="2">AVDCRST_MAG27</strain>
    </source>
</reference>
<feature type="region of interest" description="Disordered" evidence="1">
    <location>
        <begin position="270"/>
        <end position="400"/>
    </location>
</feature>
<feature type="compositionally biased region" description="Basic and acidic residues" evidence="1">
    <location>
        <begin position="348"/>
        <end position="367"/>
    </location>
</feature>
<sequence>VPDHHRPAFAARPAPAAAAALLVRRTGSRHRLADPRRRPARRHPLVALVEHRPQPRGAAHRHRLRLPQPRGGAADRREPHPLQPDRYLFPRPAHRLPQHAEGCRRRHRAGHDLRHVDRHRAPVEELAALQDRRRLHRGDPRPAAAAAAALLVRDPPGPARAAPGAEPGGRRLPLQPRAQAALDRVAGRAFLCAAGLRARRRLHLVLPARRHRQAHPRRQAAAGLADGAGLPRGAAARRLGRRRRAVDGRLAGAARLQLPRRPQHVARVFRPAAGADHVHGGLHRRDRARRHPRRAAWPVGGGAGARPPLRPGAEAGGAAPGAARHHPADDQPVPQHHQEQLAGGGDRLPGHRLDRQHDAEPDRPGDRGHRHHHAGLSEHQPVDQPVHELVQRAHRAGGKV</sequence>
<organism evidence="2">
    <name type="scientific">uncultured Craurococcus sp</name>
    <dbReference type="NCBI Taxonomy" id="1135998"/>
    <lineage>
        <taxon>Bacteria</taxon>
        <taxon>Pseudomonadati</taxon>
        <taxon>Pseudomonadota</taxon>
        <taxon>Alphaproteobacteria</taxon>
        <taxon>Acetobacterales</taxon>
        <taxon>Acetobacteraceae</taxon>
        <taxon>Craurococcus</taxon>
        <taxon>environmental samples</taxon>
    </lineage>
</organism>